<dbReference type="PROSITE" id="PS00785">
    <property type="entry name" value="5_NUCLEOTIDASE_1"/>
    <property type="match status" value="1"/>
</dbReference>
<keyword evidence="2" id="KW-0378">Hydrolase</keyword>
<dbReference type="GO" id="GO:0030288">
    <property type="term" value="C:outer membrane-bounded periplasmic space"/>
    <property type="evidence" value="ECO:0007669"/>
    <property type="project" value="TreeGrafter"/>
</dbReference>
<dbReference type="SUPFAM" id="SSF55816">
    <property type="entry name" value="5'-nucleotidase (syn. UDP-sugar hydrolase), C-terminal domain"/>
    <property type="match status" value="1"/>
</dbReference>
<dbReference type="Pfam" id="PF02872">
    <property type="entry name" value="5_nucleotid_C"/>
    <property type="match status" value="1"/>
</dbReference>
<dbReference type="PANTHER" id="PTHR11575:SF6">
    <property type="entry name" value="2',3'-CYCLIC-NUCLEOTIDE 2'-PHOSPHODIESTERASE_3'-NUCLEOTIDASE"/>
    <property type="match status" value="1"/>
</dbReference>
<dbReference type="GO" id="GO:0009166">
    <property type="term" value="P:nucleotide catabolic process"/>
    <property type="evidence" value="ECO:0007669"/>
    <property type="project" value="InterPro"/>
</dbReference>
<dbReference type="GO" id="GO:0046872">
    <property type="term" value="F:metal ion binding"/>
    <property type="evidence" value="ECO:0007669"/>
    <property type="project" value="InterPro"/>
</dbReference>
<dbReference type="InterPro" id="IPR006146">
    <property type="entry name" value="5'-Nucleotdase_CS"/>
</dbReference>
<reference evidence="5" key="1">
    <citation type="submission" date="2016-08" db="EMBL/GenBank/DDBJ databases">
        <title>Complete Genome Seqeunce of Paenibacillus sp. nov. IHBB 9852 from high altitute lake of Indian trans-Himalayas.</title>
        <authorList>
            <person name="Kiran S."/>
            <person name="Swarnkar M.K."/>
            <person name="Rana A."/>
            <person name="Tewari R."/>
            <person name="Gulati A."/>
        </authorList>
    </citation>
    <scope>NUCLEOTIDE SEQUENCE [LARGE SCALE GENOMIC DNA]</scope>
    <source>
        <strain evidence="5">IHBB 9852</strain>
    </source>
</reference>
<name>A0A1B2DU30_9BACL</name>
<dbReference type="RefSeq" id="WP_099476378.1">
    <property type="nucleotide sequence ID" value="NZ_CP016809.1"/>
</dbReference>
<dbReference type="SUPFAM" id="SSF56300">
    <property type="entry name" value="Metallo-dependent phosphatases"/>
    <property type="match status" value="1"/>
</dbReference>
<dbReference type="KEGG" id="pib:BBD41_00660"/>
<keyword evidence="1" id="KW-0732">Signal</keyword>
<keyword evidence="2" id="KW-0547">Nucleotide-binding</keyword>
<dbReference type="InterPro" id="IPR006179">
    <property type="entry name" value="5_nucleotidase/apyrase"/>
</dbReference>
<dbReference type="PRINTS" id="PR01607">
    <property type="entry name" value="APYRASEFAMLY"/>
</dbReference>
<dbReference type="GO" id="GO:0016788">
    <property type="term" value="F:hydrolase activity, acting on ester bonds"/>
    <property type="evidence" value="ECO:0007669"/>
    <property type="project" value="InterPro"/>
</dbReference>
<organism evidence="5">
    <name type="scientific">Paenibacillus ihbetae</name>
    <dbReference type="NCBI Taxonomy" id="1870820"/>
    <lineage>
        <taxon>Bacteria</taxon>
        <taxon>Bacillati</taxon>
        <taxon>Bacillota</taxon>
        <taxon>Bacilli</taxon>
        <taxon>Bacillales</taxon>
        <taxon>Paenibacillaceae</taxon>
        <taxon>Paenibacillus</taxon>
    </lineage>
</organism>
<dbReference type="GO" id="GO:0000166">
    <property type="term" value="F:nucleotide binding"/>
    <property type="evidence" value="ECO:0007669"/>
    <property type="project" value="UniProtKB-KW"/>
</dbReference>
<dbReference type="AlphaFoldDB" id="A0A1B2DU30"/>
<accession>A0A1B2DU30</accession>
<dbReference type="Pfam" id="PF00149">
    <property type="entry name" value="Metallophos"/>
    <property type="match status" value="1"/>
</dbReference>
<evidence type="ECO:0000256" key="1">
    <source>
        <dbReference type="ARBA" id="ARBA00022729"/>
    </source>
</evidence>
<evidence type="ECO:0000259" key="4">
    <source>
        <dbReference type="Pfam" id="PF02872"/>
    </source>
</evidence>
<feature type="domain" description="Calcineurin-like phosphoesterase" evidence="3">
    <location>
        <begin position="10"/>
        <end position="243"/>
    </location>
</feature>
<dbReference type="InterPro" id="IPR036907">
    <property type="entry name" value="5'-Nucleotdase_C_sf"/>
</dbReference>
<evidence type="ECO:0000313" key="5">
    <source>
        <dbReference type="EMBL" id="ANY71215.1"/>
    </source>
</evidence>
<dbReference type="PROSITE" id="PS00786">
    <property type="entry name" value="5_NUCLEOTIDASE_2"/>
    <property type="match status" value="1"/>
</dbReference>
<feature type="domain" description="5'-Nucleotidase C-terminal" evidence="4">
    <location>
        <begin position="319"/>
        <end position="488"/>
    </location>
</feature>
<comment type="similarity">
    <text evidence="2">Belongs to the 5'-nucleotidase family.</text>
</comment>
<dbReference type="InterPro" id="IPR004843">
    <property type="entry name" value="Calcineurin-like_PHP"/>
</dbReference>
<dbReference type="Gene3D" id="3.60.21.10">
    <property type="match status" value="1"/>
</dbReference>
<evidence type="ECO:0000256" key="2">
    <source>
        <dbReference type="RuleBase" id="RU362119"/>
    </source>
</evidence>
<proteinExistence type="inferred from homology"/>
<dbReference type="EMBL" id="CP016809">
    <property type="protein sequence ID" value="ANY71215.1"/>
    <property type="molecule type" value="Genomic_DNA"/>
</dbReference>
<dbReference type="InterPro" id="IPR008334">
    <property type="entry name" value="5'-Nucleotdase_C"/>
</dbReference>
<dbReference type="Gene3D" id="3.90.780.10">
    <property type="entry name" value="5'-Nucleotidase, C-terminal domain"/>
    <property type="match status" value="1"/>
</dbReference>
<sequence>MESKEKVVVTILETSDIHGHIYPTDYRGPGDKPIGLAKLAEIIHRERLEAPQLILLDNGDLLQGTPFMYHYAKYDRTGMHPAASALNALQYDAAVIGNHEFNYGQELLNQAIEDAACPYLCANIMNEQGGRPAFGQPYRIFEMKEGIRVAVLGVTTHYIPHWEEPKHISGLMFEDALESAQRWINHIRDSERPDAVIICYHGGFERDPATGAPTEPLTGENQGYAMCMHLQGLEVLLTGHQHRMLAGELNGVLFAQPGFAGQAIAKVQLTFEREQEGGWSIGGKSVRLLHAEQAEADRVMLAMFAEQERKTQAWLDQPIGRAEGDLSIMDPFKARLGDHAFTEFVNRVQMEVTGASISCAAIFTNEARGFAGEITMRDVVSNYIYPNTLKVILLTGRDIRDALEQNARYFTLDEMGQLQVSESYLEPKPQHFNYDMWEGIDYELDISRPEGKRVIKLQRDGRPLDLDATFEVVMNSYRAGGGGNFRMLMNKPVVREIPTDMTEILADYILKHQVIHAVCDHNWKVVY</sequence>
<protein>
    <submittedName>
        <fullName evidence="5">Bifunctional metallophosphatase/5'-nucleotidase</fullName>
    </submittedName>
</protein>
<gene>
    <name evidence="5" type="ORF">BBD41_00660</name>
</gene>
<dbReference type="InterPro" id="IPR029052">
    <property type="entry name" value="Metallo-depent_PP-like"/>
</dbReference>
<evidence type="ECO:0000259" key="3">
    <source>
        <dbReference type="Pfam" id="PF00149"/>
    </source>
</evidence>
<dbReference type="PANTHER" id="PTHR11575">
    <property type="entry name" value="5'-NUCLEOTIDASE-RELATED"/>
    <property type="match status" value="1"/>
</dbReference>